<sequence length="76" mass="7613">MPSAILVAVTPPAAAAASPAAAVPAALTPSLCKILPKIPPPTKPLRSLTDFDTTATAPPIVTTVPRNSPALLISFC</sequence>
<keyword evidence="2" id="KW-1185">Reference proteome</keyword>
<accession>Q6KGH6</accession>
<reference evidence="1 2" key="1">
    <citation type="submission" date="2000-11" db="EMBL/GenBank/DDBJ databases">
        <title>Bacteriophage Felix O1: Genetic Characterization.</title>
        <authorList>
            <person name="Sriranganathan N."/>
            <person name="Whichard J.M."/>
            <person name="Pierson F.W."/>
            <person name="Kapur V."/>
            <person name="Weigt L.A."/>
        </authorList>
    </citation>
    <scope>NUCLEOTIDE SEQUENCE [LARGE SCALE GENOMIC DNA]</scope>
    <source>
        <strain evidence="1">Felix O1-VT1</strain>
    </source>
</reference>
<dbReference type="EMBL" id="AF320576">
    <property type="protein sequence ID" value="AAQ14672.1"/>
    <property type="molecule type" value="Genomic_DNA"/>
</dbReference>
<evidence type="ECO:0000313" key="2">
    <source>
        <dbReference type="Proteomes" id="UP000009070"/>
    </source>
</evidence>
<organism evidence="1 2">
    <name type="scientific">Salmonella phage Felix O1 (isolate Felix O1-VT1)</name>
    <name type="common">Bacteriophage Felix O1</name>
    <dbReference type="NCBI Taxonomy" id="1283336"/>
    <lineage>
        <taxon>Viruses</taxon>
        <taxon>Duplodnaviria</taxon>
        <taxon>Heunggongvirae</taxon>
        <taxon>Uroviricota</taxon>
        <taxon>Caudoviricetes</taxon>
        <taxon>Andersonviridae</taxon>
        <taxon>Ounavirinae</taxon>
        <taxon>Felixounavirus</taxon>
        <taxon>Felixounavirus felixO1</taxon>
    </lineage>
</organism>
<dbReference type="Proteomes" id="UP000009070">
    <property type="component" value="Segment"/>
</dbReference>
<evidence type="ECO:0000313" key="1">
    <source>
        <dbReference type="EMBL" id="AAQ14672.1"/>
    </source>
</evidence>
<proteinExistence type="predicted"/>
<organismHost>
    <name type="scientific">Salmonella</name>
    <dbReference type="NCBI Taxonomy" id="590"/>
</organismHost>
<protein>
    <submittedName>
        <fullName evidence="1">Uncharacterized protein</fullName>
    </submittedName>
</protein>
<name>Q6KGH6_BPFO1</name>